<evidence type="ECO:0000313" key="2">
    <source>
        <dbReference type="Proteomes" id="UP001220256"/>
    </source>
</evidence>
<dbReference type="EMBL" id="JAPVEB010000001">
    <property type="protein sequence ID" value="KAJ5283475.1"/>
    <property type="molecule type" value="Genomic_DNA"/>
</dbReference>
<comment type="caution">
    <text evidence="1">The sequence shown here is derived from an EMBL/GenBank/DDBJ whole genome shotgun (WGS) entry which is preliminary data.</text>
</comment>
<organism evidence="1 2">
    <name type="scientific">Penicillium chrysogenum</name>
    <name type="common">Penicillium notatum</name>
    <dbReference type="NCBI Taxonomy" id="5076"/>
    <lineage>
        <taxon>Eukaryota</taxon>
        <taxon>Fungi</taxon>
        <taxon>Dikarya</taxon>
        <taxon>Ascomycota</taxon>
        <taxon>Pezizomycotina</taxon>
        <taxon>Eurotiomycetes</taxon>
        <taxon>Eurotiomycetidae</taxon>
        <taxon>Eurotiales</taxon>
        <taxon>Aspergillaceae</taxon>
        <taxon>Penicillium</taxon>
        <taxon>Penicillium chrysogenum species complex</taxon>
    </lineage>
</organism>
<protein>
    <submittedName>
        <fullName evidence="1">Uncharacterized protein</fullName>
    </submittedName>
</protein>
<sequence>MDHHIDLYSFFSEDRFSCLDYLHDSELDIASRAHICEQVCDILDLFFHEQKQARVSKSTPIGEDEDDGKPYVEWDINVRFKRRK</sequence>
<accession>A0ABQ8WXW2</accession>
<proteinExistence type="predicted"/>
<name>A0ABQ8WXW2_PENCH</name>
<keyword evidence="2" id="KW-1185">Reference proteome</keyword>
<reference evidence="1 2" key="1">
    <citation type="journal article" date="2023" name="IMA Fungus">
        <title>Comparative genomic study of the Penicillium genus elucidates a diverse pangenome and 15 lateral gene transfer events.</title>
        <authorList>
            <person name="Petersen C."/>
            <person name="Sorensen T."/>
            <person name="Nielsen M.R."/>
            <person name="Sondergaard T.E."/>
            <person name="Sorensen J.L."/>
            <person name="Fitzpatrick D.A."/>
            <person name="Frisvad J.C."/>
            <person name="Nielsen K.L."/>
        </authorList>
    </citation>
    <scope>NUCLEOTIDE SEQUENCE [LARGE SCALE GENOMIC DNA]</scope>
    <source>
        <strain evidence="1 2">IBT 3361</strain>
    </source>
</reference>
<gene>
    <name evidence="1" type="ORF">N7505_001455</name>
</gene>
<evidence type="ECO:0000313" key="1">
    <source>
        <dbReference type="EMBL" id="KAJ5283475.1"/>
    </source>
</evidence>
<dbReference type="Proteomes" id="UP001220256">
    <property type="component" value="Unassembled WGS sequence"/>
</dbReference>